<dbReference type="Proteomes" id="UP000317316">
    <property type="component" value="Unassembled WGS sequence"/>
</dbReference>
<comment type="caution">
    <text evidence="1">The sequence shown here is derived from an EMBL/GenBank/DDBJ whole genome shotgun (WGS) entry which is preliminary data.</text>
</comment>
<sequence length="106" mass="12425">MDSLNMVVYYVIQIGEHYYKHTDGVAISTEDEELAYAFTNLADAKQKAIEVEGAVRKREVSYEELQDLSEQHAEEYRQLSIEDREAIETFCQYIIDIKRDEEKVII</sequence>
<evidence type="ECO:0000313" key="1">
    <source>
        <dbReference type="EMBL" id="TQR13179.1"/>
    </source>
</evidence>
<keyword evidence="2" id="KW-1185">Reference proteome</keyword>
<accession>A0A544T6V7</accession>
<protein>
    <submittedName>
        <fullName evidence="1">Uncharacterized protein</fullName>
    </submittedName>
</protein>
<name>A0A544T6V7_9BACI</name>
<proteinExistence type="predicted"/>
<dbReference type="RefSeq" id="WP_142539060.1">
    <property type="nucleotide sequence ID" value="NZ_BMIE01000004.1"/>
</dbReference>
<dbReference type="OrthoDB" id="2735228at2"/>
<gene>
    <name evidence="1" type="ORF">FG382_11695</name>
</gene>
<dbReference type="EMBL" id="VDGH01000006">
    <property type="protein sequence ID" value="TQR13179.1"/>
    <property type="molecule type" value="Genomic_DNA"/>
</dbReference>
<organism evidence="1 2">
    <name type="scientific">Psychrobacillus lasiicapitis</name>
    <dbReference type="NCBI Taxonomy" id="1636719"/>
    <lineage>
        <taxon>Bacteria</taxon>
        <taxon>Bacillati</taxon>
        <taxon>Bacillota</taxon>
        <taxon>Bacilli</taxon>
        <taxon>Bacillales</taxon>
        <taxon>Bacillaceae</taxon>
        <taxon>Psychrobacillus</taxon>
    </lineage>
</organism>
<reference evidence="1 2" key="1">
    <citation type="submission" date="2019-05" db="EMBL/GenBank/DDBJ databases">
        <title>Psychrobacillus vulpis sp. nov., a new species isolated from feces of a red fox that inhabits in The Tablas de Daimiel Natural Park, Albacete, Spain.</title>
        <authorList>
            <person name="Rodriguez M."/>
            <person name="Reina J.C."/>
            <person name="Bejar V."/>
            <person name="Llamas I."/>
        </authorList>
    </citation>
    <scope>NUCLEOTIDE SEQUENCE [LARGE SCALE GENOMIC DNA]</scope>
    <source>
        <strain evidence="1 2">NEAU-3TGS17</strain>
    </source>
</reference>
<dbReference type="AlphaFoldDB" id="A0A544T6V7"/>
<evidence type="ECO:0000313" key="2">
    <source>
        <dbReference type="Proteomes" id="UP000317316"/>
    </source>
</evidence>